<name>A0A532UXN2_UNCL8</name>
<dbReference type="InterPro" id="IPR021345">
    <property type="entry name" value="DUF2961"/>
</dbReference>
<gene>
    <name evidence="2" type="ORF">CEE37_10530</name>
</gene>
<dbReference type="SUPFAM" id="SSF49265">
    <property type="entry name" value="Fibronectin type III"/>
    <property type="match status" value="1"/>
</dbReference>
<dbReference type="InterPro" id="IPR003961">
    <property type="entry name" value="FN3_dom"/>
</dbReference>
<evidence type="ECO:0000259" key="1">
    <source>
        <dbReference type="PROSITE" id="PS50853"/>
    </source>
</evidence>
<dbReference type="Proteomes" id="UP000319619">
    <property type="component" value="Unassembled WGS sequence"/>
</dbReference>
<dbReference type="Pfam" id="PF11175">
    <property type="entry name" value="DUF2961"/>
    <property type="match status" value="1"/>
</dbReference>
<dbReference type="NCBIfam" id="TIGR04183">
    <property type="entry name" value="Por_Secre_tail"/>
    <property type="match status" value="1"/>
</dbReference>
<dbReference type="Gene3D" id="2.60.120.1390">
    <property type="match status" value="2"/>
</dbReference>
<dbReference type="Gene3D" id="2.60.40.10">
    <property type="entry name" value="Immunoglobulins"/>
    <property type="match status" value="1"/>
</dbReference>
<sequence>MNIKHPKVQMNMTCFIWILIALFTVLTRPTDAQPSIGLDAIEAIDELPLYIQGITADQVSSSDQTGGNSDRSGYLYQNDSLYVIFDKEGPGCIYRMWVRGTTTSANRRMVFYFDGEEEPTIDATVQQLFSGLYSPMLEPLAGGINVSEGGNYCYYPIKYAEHLKVAFIDDVEPHQICYKTYPSATALTSYDPAELPTNVLSQWQNTGTDPKDPTGNNYSNGSLTVGISSTETIFTYSGSGSITGIHFTPSPLTSSMLGSLRLRFYWDDSIDPQVECSFGSFFGNSLSTSNVDGLLVGVTGDVYYCYFPMPFWDNAHLDVYNSSLNQAVDIDYEISYKADIPPEDHGYFTAKLLEFTQSVPGQDMLFGELFGHGNFVGMVVTISSSQWPDFLGGDMRIYLDGQASPFFQGTDFDGDFNAGDYFASGIFSLPIHGAPAIQTGFERKICTYRFMLGDLIPYGNSIRILAEHGHDNLELIEYAATIYSYNHSEVALILSDHLDVGDPAEEATHSYVNQGTVSQETHYYAYPGTYDDEYFSDTGYIIEGAASFTATIDPYNEGVRLVRRRDALHFPQYAQVIVNGDTVGTWWDMENNYYKRWALSSFEIPPQYTQSLSEIDISIASGDSADWTEYFYWIYSHIPPREDLLPPNQVTSVSIEALENGSELFLQWDIPFDNSGVSGYRIYRDVTTGVQATEEFLVGQTVMTTYTDTGLIPGTQYFYLVSAVDYSSNEGEASVITTQITAINFIYEAEEIERFLGNSGDPYIVENMMQYGENWSNQHQLLYYSNNVGDYFNIPIEAATADTYLISGYCTMGSFYGNFRLWVNEEQVSDYIYLYDPNTIRSPLIEFGSHYLEEGENEFSFQVTGKNVASTDYCIGVDNLLITPYSLLSVPPSAPNSTPNEFGLSQNFPNPFNASTRIAFTLPVAGKVRLTIYDIGGRLVSRLLDGRLTAGQQNITWNAQDFASGIYFVRLEQESRKTTRKMVLMK</sequence>
<proteinExistence type="predicted"/>
<protein>
    <recommendedName>
        <fullName evidence="1">Fibronectin type-III domain-containing protein</fullName>
    </recommendedName>
</protein>
<evidence type="ECO:0000313" key="2">
    <source>
        <dbReference type="EMBL" id="TKJ39706.1"/>
    </source>
</evidence>
<dbReference type="InterPro" id="IPR026444">
    <property type="entry name" value="Secre_tail"/>
</dbReference>
<dbReference type="Pfam" id="PF18962">
    <property type="entry name" value="Por_Secre_tail"/>
    <property type="match status" value="1"/>
</dbReference>
<evidence type="ECO:0000313" key="3">
    <source>
        <dbReference type="Proteomes" id="UP000319619"/>
    </source>
</evidence>
<dbReference type="Gene3D" id="2.60.40.4070">
    <property type="match status" value="1"/>
</dbReference>
<accession>A0A532UXN2</accession>
<reference evidence="2 3" key="1">
    <citation type="submission" date="2017-06" db="EMBL/GenBank/DDBJ databases">
        <title>Novel microbial phyla capable of carbon fixation and sulfur reduction in deep-sea sediments.</title>
        <authorList>
            <person name="Huang J."/>
            <person name="Baker B."/>
            <person name="Wang Y."/>
        </authorList>
    </citation>
    <scope>NUCLEOTIDE SEQUENCE [LARGE SCALE GENOMIC DNA]</scope>
    <source>
        <strain evidence="2">B3_LCP</strain>
    </source>
</reference>
<dbReference type="PROSITE" id="PS50853">
    <property type="entry name" value="FN3"/>
    <property type="match status" value="1"/>
</dbReference>
<organism evidence="2 3">
    <name type="scientific">candidate division LCP-89 bacterium B3_LCP</name>
    <dbReference type="NCBI Taxonomy" id="2012998"/>
    <lineage>
        <taxon>Bacteria</taxon>
        <taxon>Pseudomonadati</taxon>
        <taxon>Bacteria division LCP-89</taxon>
    </lineage>
</organism>
<dbReference type="Pfam" id="PF00041">
    <property type="entry name" value="fn3"/>
    <property type="match status" value="1"/>
</dbReference>
<feature type="domain" description="Fibronectin type-III" evidence="1">
    <location>
        <begin position="646"/>
        <end position="744"/>
    </location>
</feature>
<dbReference type="CDD" id="cd00063">
    <property type="entry name" value="FN3"/>
    <property type="match status" value="1"/>
</dbReference>
<dbReference type="InterPro" id="IPR013783">
    <property type="entry name" value="Ig-like_fold"/>
</dbReference>
<dbReference type="AlphaFoldDB" id="A0A532UXN2"/>
<dbReference type="InterPro" id="IPR036116">
    <property type="entry name" value="FN3_sf"/>
</dbReference>
<comment type="caution">
    <text evidence="2">The sequence shown here is derived from an EMBL/GenBank/DDBJ whole genome shotgun (WGS) entry which is preliminary data.</text>
</comment>
<dbReference type="SMART" id="SM00060">
    <property type="entry name" value="FN3"/>
    <property type="match status" value="1"/>
</dbReference>
<dbReference type="EMBL" id="NJBN01000007">
    <property type="protein sequence ID" value="TKJ39706.1"/>
    <property type="molecule type" value="Genomic_DNA"/>
</dbReference>